<evidence type="ECO:0000313" key="1">
    <source>
        <dbReference type="EMBL" id="KAB1081681.1"/>
    </source>
</evidence>
<gene>
    <name evidence="1" type="ORF">F6X53_00840</name>
</gene>
<protein>
    <submittedName>
        <fullName evidence="1">Uncharacterized protein</fullName>
    </submittedName>
</protein>
<dbReference type="RefSeq" id="WP_150996228.1">
    <property type="nucleotide sequence ID" value="NZ_VZZK01000001.1"/>
</dbReference>
<keyword evidence="2" id="KW-1185">Reference proteome</keyword>
<comment type="caution">
    <text evidence="1">The sequence shown here is derived from an EMBL/GenBank/DDBJ whole genome shotgun (WGS) entry which is preliminary data.</text>
</comment>
<organism evidence="1 2">
    <name type="scientific">Methylobacterium soli</name>
    <dbReference type="NCBI Taxonomy" id="553447"/>
    <lineage>
        <taxon>Bacteria</taxon>
        <taxon>Pseudomonadati</taxon>
        <taxon>Pseudomonadota</taxon>
        <taxon>Alphaproteobacteria</taxon>
        <taxon>Hyphomicrobiales</taxon>
        <taxon>Methylobacteriaceae</taxon>
        <taxon>Methylobacterium</taxon>
    </lineage>
</organism>
<proteinExistence type="predicted"/>
<evidence type="ECO:0000313" key="2">
    <source>
        <dbReference type="Proteomes" id="UP000474159"/>
    </source>
</evidence>
<dbReference type="EMBL" id="VZZK01000001">
    <property type="protein sequence ID" value="KAB1081681.1"/>
    <property type="molecule type" value="Genomic_DNA"/>
</dbReference>
<dbReference type="AlphaFoldDB" id="A0A6L3T7Y9"/>
<name>A0A6L3T7Y9_9HYPH</name>
<accession>A0A6L3T7Y9</accession>
<sequence length="69" mass="7621">MLNADPLVARPTLTSPNHLSIALDGLRRKAGSKAEIWQLLTQHYTVDLDAVAALMPNEDPEPTWLATRD</sequence>
<dbReference type="Proteomes" id="UP000474159">
    <property type="component" value="Unassembled WGS sequence"/>
</dbReference>
<reference evidence="1 2" key="1">
    <citation type="submission" date="2019-09" db="EMBL/GenBank/DDBJ databases">
        <title>YIM 48816 draft genome.</title>
        <authorList>
            <person name="Jiang L."/>
        </authorList>
    </citation>
    <scope>NUCLEOTIDE SEQUENCE [LARGE SCALE GENOMIC DNA]</scope>
    <source>
        <strain evidence="1 2">YIM 48816</strain>
    </source>
</reference>
<dbReference type="OrthoDB" id="7999254at2"/>